<evidence type="ECO:0000313" key="3">
    <source>
        <dbReference type="EMBL" id="CAL4065758.1"/>
    </source>
</evidence>
<dbReference type="GO" id="GO:0071897">
    <property type="term" value="P:DNA biosynthetic process"/>
    <property type="evidence" value="ECO:0007669"/>
    <property type="project" value="UniProtKB-ARBA"/>
</dbReference>
<evidence type="ECO:0000313" key="4">
    <source>
        <dbReference type="Proteomes" id="UP001497623"/>
    </source>
</evidence>
<keyword evidence="4" id="KW-1185">Reference proteome</keyword>
<dbReference type="CDD" id="cd01650">
    <property type="entry name" value="RT_nLTR_like"/>
    <property type="match status" value="1"/>
</dbReference>
<dbReference type="PANTHER" id="PTHR19446">
    <property type="entry name" value="REVERSE TRANSCRIPTASES"/>
    <property type="match status" value="1"/>
</dbReference>
<organism evidence="3 4">
    <name type="scientific">Meganyctiphanes norvegica</name>
    <name type="common">Northern krill</name>
    <name type="synonym">Thysanopoda norvegica</name>
    <dbReference type="NCBI Taxonomy" id="48144"/>
    <lineage>
        <taxon>Eukaryota</taxon>
        <taxon>Metazoa</taxon>
        <taxon>Ecdysozoa</taxon>
        <taxon>Arthropoda</taxon>
        <taxon>Crustacea</taxon>
        <taxon>Multicrustacea</taxon>
        <taxon>Malacostraca</taxon>
        <taxon>Eumalacostraca</taxon>
        <taxon>Eucarida</taxon>
        <taxon>Euphausiacea</taxon>
        <taxon>Euphausiidae</taxon>
        <taxon>Meganyctiphanes</taxon>
    </lineage>
</organism>
<accession>A0AAV2PW38</accession>
<feature type="compositionally biased region" description="Basic residues" evidence="1">
    <location>
        <begin position="446"/>
        <end position="458"/>
    </location>
</feature>
<dbReference type="Pfam" id="PF00078">
    <property type="entry name" value="RVT_1"/>
    <property type="match status" value="1"/>
</dbReference>
<dbReference type="PROSITE" id="PS50878">
    <property type="entry name" value="RT_POL"/>
    <property type="match status" value="1"/>
</dbReference>
<dbReference type="InterPro" id="IPR043502">
    <property type="entry name" value="DNA/RNA_pol_sf"/>
</dbReference>
<sequence length="458" mass="52988">YTSPSSGKTSTLDLSMCSNNLIQTCQVTQLPCHGSDHYPICTKIALAPDLISKKKRPQWKITDDSWVEWKLNLTAQEEVYDDINILEQEFSHSLINTSINTFKKTKEKVTPKFNKPWWTPECAKVVAQRRRAKKYERNPSTPNKIELRRYEAKAKRTIKQTKRMVWRKFCETLNANTPITKVWGIVKKLNGVHKNNTIPLEEHGIPVQNSLDKANILADKLAETFSANPEPLNDNQESFLQDCKIQNILNDYNKRFTKEELIASLEETPPNKTMGDDDIHAKFLKNLPVHKQTELLSLINKSWRQSKIPQKWKHSLIIPIAKPNKDPSDPSSYRPISLLSCVGKVMERMVNRRLTWILENAKAFSNTQCGFRKGRCTEDLLVSLEHEVRASLVNRKVTIGVFFDLKQAFDNASHKHILYKLAKSGIKRKSPKLDRRIPQRSNLPSTHRKFQIRNQKHH</sequence>
<evidence type="ECO:0000256" key="1">
    <source>
        <dbReference type="SAM" id="MobiDB-lite"/>
    </source>
</evidence>
<proteinExistence type="predicted"/>
<dbReference type="EMBL" id="CAXKWB010001898">
    <property type="protein sequence ID" value="CAL4065758.1"/>
    <property type="molecule type" value="Genomic_DNA"/>
</dbReference>
<feature type="region of interest" description="Disordered" evidence="1">
    <location>
        <begin position="430"/>
        <end position="458"/>
    </location>
</feature>
<reference evidence="3 4" key="1">
    <citation type="submission" date="2024-05" db="EMBL/GenBank/DDBJ databases">
        <authorList>
            <person name="Wallberg A."/>
        </authorList>
    </citation>
    <scope>NUCLEOTIDE SEQUENCE [LARGE SCALE GENOMIC DNA]</scope>
</reference>
<dbReference type="InterPro" id="IPR000477">
    <property type="entry name" value="RT_dom"/>
</dbReference>
<feature type="domain" description="Reverse transcriptase" evidence="2">
    <location>
        <begin position="301"/>
        <end position="458"/>
    </location>
</feature>
<dbReference type="Proteomes" id="UP001497623">
    <property type="component" value="Unassembled WGS sequence"/>
</dbReference>
<protein>
    <recommendedName>
        <fullName evidence="2">Reverse transcriptase domain-containing protein</fullName>
    </recommendedName>
</protein>
<gene>
    <name evidence="3" type="ORF">MNOR_LOCUS5047</name>
</gene>
<dbReference type="SUPFAM" id="SSF56672">
    <property type="entry name" value="DNA/RNA polymerases"/>
    <property type="match status" value="1"/>
</dbReference>
<comment type="caution">
    <text evidence="3">The sequence shown here is derived from an EMBL/GenBank/DDBJ whole genome shotgun (WGS) entry which is preliminary data.</text>
</comment>
<dbReference type="AlphaFoldDB" id="A0AAV2PW38"/>
<feature type="non-terminal residue" evidence="3">
    <location>
        <position position="1"/>
    </location>
</feature>
<evidence type="ECO:0000259" key="2">
    <source>
        <dbReference type="PROSITE" id="PS50878"/>
    </source>
</evidence>
<name>A0AAV2PW38_MEGNR</name>